<name>A0A2V4DPF8_9GAMM</name>
<dbReference type="PANTHER" id="PTHR34070:SF1">
    <property type="entry name" value="DNA ALKYLATION REPAIR PROTEIN"/>
    <property type="match status" value="1"/>
</dbReference>
<dbReference type="PANTHER" id="PTHR34070">
    <property type="entry name" value="ARMADILLO-TYPE FOLD"/>
    <property type="match status" value="1"/>
</dbReference>
<dbReference type="InterPro" id="IPR016024">
    <property type="entry name" value="ARM-type_fold"/>
</dbReference>
<evidence type="ECO:0000313" key="2">
    <source>
        <dbReference type="Proteomes" id="UP000247673"/>
    </source>
</evidence>
<dbReference type="SUPFAM" id="SSF48371">
    <property type="entry name" value="ARM repeat"/>
    <property type="match status" value="1"/>
</dbReference>
<dbReference type="Proteomes" id="UP000247673">
    <property type="component" value="Unassembled WGS sequence"/>
</dbReference>
<gene>
    <name evidence="1" type="ORF">DKK78_05645</name>
</gene>
<dbReference type="AlphaFoldDB" id="A0A2V4DPF8"/>
<dbReference type="CDD" id="cd06561">
    <property type="entry name" value="AlkD_like"/>
    <property type="match status" value="1"/>
</dbReference>
<dbReference type="InterPro" id="IPR014825">
    <property type="entry name" value="DNA_alkylation"/>
</dbReference>
<comment type="caution">
    <text evidence="1">The sequence shown here is derived from an EMBL/GenBank/DDBJ whole genome shotgun (WGS) entry which is preliminary data.</text>
</comment>
<organism evidence="1 2">
    <name type="scientific">Gilliamella apis</name>
    <dbReference type="NCBI Taxonomy" id="1970738"/>
    <lineage>
        <taxon>Bacteria</taxon>
        <taxon>Pseudomonadati</taxon>
        <taxon>Pseudomonadota</taxon>
        <taxon>Gammaproteobacteria</taxon>
        <taxon>Orbales</taxon>
        <taxon>Orbaceae</taxon>
        <taxon>Gilliamella</taxon>
    </lineage>
</organism>
<sequence>MREKIRIELEKIAEENYRIFATKLIPNVDNLLGVRLPRLRKIAKKIAQLDYEYYLAMDDPLYFEEVMLQGMIIGEIKLPWNERSRYVKHFTSKINNWSICDSFCCGLKFEASEKEIVWQFLQPYFASDAPYDIRFAVVMLLFHFVNDEYLQKVFTLFNQIKNDDYYVKMAVAWAISIYFRELPKLTMAYLQKNQLDDWTYNKALQKITESLKVDFNTKIIIRTMKRKKNKL</sequence>
<dbReference type="OrthoDB" id="9797095at2"/>
<reference evidence="1 2" key="1">
    <citation type="submission" date="2018-05" db="EMBL/GenBank/DDBJ databases">
        <title>Reference genomes for bee gut microbiota database.</title>
        <authorList>
            <person name="Ellegaard K.M."/>
        </authorList>
    </citation>
    <scope>NUCLEOTIDE SEQUENCE [LARGE SCALE GENOMIC DNA]</scope>
    <source>
        <strain evidence="1 2">ESL0172</strain>
    </source>
</reference>
<dbReference type="RefSeq" id="WP_110447724.1">
    <property type="nucleotide sequence ID" value="NZ_CP132381.1"/>
</dbReference>
<dbReference type="Pfam" id="PF08713">
    <property type="entry name" value="DNA_alkylation"/>
    <property type="match status" value="1"/>
</dbReference>
<protein>
    <submittedName>
        <fullName evidence="1">DNA alkylation repair protein</fullName>
    </submittedName>
</protein>
<keyword evidence="2" id="KW-1185">Reference proteome</keyword>
<dbReference type="Gene3D" id="1.25.10.90">
    <property type="match status" value="1"/>
</dbReference>
<accession>A0A2V4DPF8</accession>
<dbReference type="EMBL" id="QGLO01000004">
    <property type="protein sequence ID" value="PXY91798.1"/>
    <property type="molecule type" value="Genomic_DNA"/>
</dbReference>
<proteinExistence type="predicted"/>
<evidence type="ECO:0000313" key="1">
    <source>
        <dbReference type="EMBL" id="PXY91798.1"/>
    </source>
</evidence>